<dbReference type="Proteomes" id="UP001291653">
    <property type="component" value="Unassembled WGS sequence"/>
</dbReference>
<comment type="caution">
    <text evidence="1">The sequence shown here is derived from an EMBL/GenBank/DDBJ whole genome shotgun (WGS) entry which is preliminary data.</text>
</comment>
<reference evidence="1 2" key="1">
    <citation type="submission" date="2022-10" db="EMBL/GenBank/DDBJ databases">
        <title>Draft genome sequence of Streptomyces sp. YSPA8.</title>
        <authorList>
            <person name="Moriuchi R."/>
            <person name="Dohra H."/>
            <person name="Yamamura H."/>
            <person name="Kodani S."/>
        </authorList>
    </citation>
    <scope>NUCLEOTIDE SEQUENCE [LARGE SCALE GENOMIC DNA]</scope>
    <source>
        <strain evidence="1 2">YSPA8</strain>
    </source>
</reference>
<evidence type="ECO:0000313" key="1">
    <source>
        <dbReference type="EMBL" id="GLF93121.1"/>
    </source>
</evidence>
<keyword evidence="2" id="KW-1185">Reference proteome</keyword>
<dbReference type="RefSeq" id="WP_323445220.1">
    <property type="nucleotide sequence ID" value="NZ_BSBI01000001.1"/>
</dbReference>
<accession>A0ABQ5NRX0</accession>
<sequence>MSGNVVTSGTAIACPHGGRAVAVPAAWASAAVRVDGRPVLTAGDVLAVSGCPHTVGGVPQPCVSVRWTPEAGGVRSGGSPVVRERTAGLCYSAALVPQGLPVVTAVAGRGVTGR</sequence>
<organism evidence="1 2">
    <name type="scientific">Streptomyces yaizuensis</name>
    <dbReference type="NCBI Taxonomy" id="2989713"/>
    <lineage>
        <taxon>Bacteria</taxon>
        <taxon>Bacillati</taxon>
        <taxon>Actinomycetota</taxon>
        <taxon>Actinomycetes</taxon>
        <taxon>Kitasatosporales</taxon>
        <taxon>Streptomycetaceae</taxon>
        <taxon>Streptomyces</taxon>
    </lineage>
</organism>
<dbReference type="EMBL" id="BSBI01000001">
    <property type="protein sequence ID" value="GLF93121.1"/>
    <property type="molecule type" value="Genomic_DNA"/>
</dbReference>
<proteinExistence type="predicted"/>
<gene>
    <name evidence="1" type="ORF">SYYSPA8_02510</name>
</gene>
<evidence type="ECO:0000313" key="2">
    <source>
        <dbReference type="Proteomes" id="UP001291653"/>
    </source>
</evidence>
<protein>
    <submittedName>
        <fullName evidence="1">DUF4280 domain-containing protein</fullName>
    </submittedName>
</protein>
<name>A0ABQ5NRX0_9ACTN</name>